<sequence>SLDVINIGPAFRGHYGAFSPNSKLPALDCGLRGSPMIDDADEERLGRMKQAAKDQRELDGCAEGFDVGRLSRMMGSEARSYTEGVEELYQKMLVKVETLTSLVEKSSAKLWNLVEPVLRILPKFKVIHELIGGRQYGPAIVDDVFYFLMPLQAEDGRNCAEQWNDVVLCGPSQYKNDLMFFSQHPVAYIRFMLNI</sequence>
<dbReference type="PANTHER" id="PTHR31728">
    <property type="entry name" value="ABRAXAS FAMILY MEMBER"/>
    <property type="match status" value="1"/>
</dbReference>
<dbReference type="InterPro" id="IPR023241">
    <property type="entry name" value="FAM175_plant"/>
</dbReference>
<dbReference type="GO" id="GO:0031593">
    <property type="term" value="F:polyubiquitin modification-dependent protein binding"/>
    <property type="evidence" value="ECO:0007669"/>
    <property type="project" value="TreeGrafter"/>
</dbReference>
<keyword evidence="2" id="KW-1185">Reference proteome</keyword>
<dbReference type="Proteomes" id="UP000257109">
    <property type="component" value="Unassembled WGS sequence"/>
</dbReference>
<dbReference type="EMBL" id="QJKJ01001348">
    <property type="protein sequence ID" value="RDY08057.1"/>
    <property type="molecule type" value="Genomic_DNA"/>
</dbReference>
<dbReference type="STRING" id="157652.A0A371HZ23"/>
<dbReference type="GO" id="GO:0005634">
    <property type="term" value="C:nucleus"/>
    <property type="evidence" value="ECO:0007669"/>
    <property type="project" value="TreeGrafter"/>
</dbReference>
<evidence type="ECO:0000313" key="2">
    <source>
        <dbReference type="Proteomes" id="UP000257109"/>
    </source>
</evidence>
<proteinExistence type="predicted"/>
<evidence type="ECO:0000313" key="1">
    <source>
        <dbReference type="EMBL" id="RDY08057.1"/>
    </source>
</evidence>
<feature type="non-terminal residue" evidence="1">
    <location>
        <position position="195"/>
    </location>
</feature>
<dbReference type="OrthoDB" id="6358435at2759"/>
<gene>
    <name evidence="1" type="ORF">CR513_07752</name>
</gene>
<comment type="caution">
    <text evidence="1">The sequence shown here is derived from an EMBL/GenBank/DDBJ whole genome shotgun (WGS) entry which is preliminary data.</text>
</comment>
<feature type="non-terminal residue" evidence="1">
    <location>
        <position position="1"/>
    </location>
</feature>
<dbReference type="InterPro" id="IPR023238">
    <property type="entry name" value="FAM175"/>
</dbReference>
<protein>
    <submittedName>
        <fullName evidence="1">Uncharacterized protein</fullName>
    </submittedName>
</protein>
<reference evidence="1" key="1">
    <citation type="submission" date="2018-05" db="EMBL/GenBank/DDBJ databases">
        <title>Draft genome of Mucuna pruriens seed.</title>
        <authorList>
            <person name="Nnadi N.E."/>
            <person name="Vos R."/>
            <person name="Hasami M.H."/>
            <person name="Devisetty U.K."/>
            <person name="Aguiy J.C."/>
        </authorList>
    </citation>
    <scope>NUCLEOTIDE SEQUENCE [LARGE SCALE GENOMIC DNA]</scope>
    <source>
        <strain evidence="1">JCA_2017</strain>
    </source>
</reference>
<dbReference type="PRINTS" id="PR02054">
    <property type="entry name" value="FAM175PLANT"/>
</dbReference>
<organism evidence="1 2">
    <name type="scientific">Mucuna pruriens</name>
    <name type="common">Velvet bean</name>
    <name type="synonym">Dolichos pruriens</name>
    <dbReference type="NCBI Taxonomy" id="157652"/>
    <lineage>
        <taxon>Eukaryota</taxon>
        <taxon>Viridiplantae</taxon>
        <taxon>Streptophyta</taxon>
        <taxon>Embryophyta</taxon>
        <taxon>Tracheophyta</taxon>
        <taxon>Spermatophyta</taxon>
        <taxon>Magnoliopsida</taxon>
        <taxon>eudicotyledons</taxon>
        <taxon>Gunneridae</taxon>
        <taxon>Pentapetalae</taxon>
        <taxon>rosids</taxon>
        <taxon>fabids</taxon>
        <taxon>Fabales</taxon>
        <taxon>Fabaceae</taxon>
        <taxon>Papilionoideae</taxon>
        <taxon>50 kb inversion clade</taxon>
        <taxon>NPAAA clade</taxon>
        <taxon>indigoferoid/millettioid clade</taxon>
        <taxon>Phaseoleae</taxon>
        <taxon>Mucuna</taxon>
    </lineage>
</organism>
<dbReference type="AlphaFoldDB" id="A0A371HZ23"/>
<accession>A0A371HZ23</accession>
<dbReference type="PANTHER" id="PTHR31728:SF5">
    <property type="entry name" value="OS07G0540200 PROTEIN"/>
    <property type="match status" value="1"/>
</dbReference>
<name>A0A371HZ23_MUCPR</name>